<accession>A0A9P9WYZ9</accession>
<feature type="compositionally biased region" description="Basic and acidic residues" evidence="2">
    <location>
        <begin position="420"/>
        <end position="444"/>
    </location>
</feature>
<feature type="compositionally biased region" description="Polar residues" evidence="2">
    <location>
        <begin position="384"/>
        <end position="408"/>
    </location>
</feature>
<keyword evidence="1" id="KW-0479">Metal-binding</keyword>
<proteinExistence type="predicted"/>
<feature type="compositionally biased region" description="Polar residues" evidence="2">
    <location>
        <begin position="461"/>
        <end position="470"/>
    </location>
</feature>
<feature type="compositionally biased region" description="Polar residues" evidence="2">
    <location>
        <begin position="627"/>
        <end position="651"/>
    </location>
</feature>
<name>A0A9P9WYZ9_9PEZI</name>
<dbReference type="AlphaFoldDB" id="A0A9P9WYZ9"/>
<evidence type="ECO:0000313" key="4">
    <source>
        <dbReference type="EMBL" id="KAI1881858.1"/>
    </source>
</evidence>
<keyword evidence="1" id="KW-0862">Zinc</keyword>
<feature type="region of interest" description="Disordered" evidence="2">
    <location>
        <begin position="89"/>
        <end position="285"/>
    </location>
</feature>
<feature type="region of interest" description="Disordered" evidence="2">
    <location>
        <begin position="773"/>
        <end position="977"/>
    </location>
</feature>
<dbReference type="InterPro" id="IPR000571">
    <property type="entry name" value="Znf_CCCH"/>
</dbReference>
<evidence type="ECO:0000256" key="2">
    <source>
        <dbReference type="SAM" id="MobiDB-lite"/>
    </source>
</evidence>
<feature type="region of interest" description="Disordered" evidence="2">
    <location>
        <begin position="361"/>
        <end position="721"/>
    </location>
</feature>
<feature type="domain" description="C3H1-type" evidence="3">
    <location>
        <begin position="1093"/>
        <end position="1121"/>
    </location>
</feature>
<dbReference type="GO" id="GO:0008270">
    <property type="term" value="F:zinc ion binding"/>
    <property type="evidence" value="ECO:0007669"/>
    <property type="project" value="UniProtKB-KW"/>
</dbReference>
<feature type="compositionally biased region" description="Acidic residues" evidence="2">
    <location>
        <begin position="949"/>
        <end position="959"/>
    </location>
</feature>
<sequence length="1195" mass="128002">MSQPPYEYAHYMGQHPQQPYQYAAPPIIQPAASFYASPQDPSPAVIAANYASINGSFEMNASRIPGLGLSSSVGTPVQRASYHADNSLSQPQKAFANASSPSAQRAQPPGIIGLQPLNPAYGTGNTPAKPPVTQSNDVSEEGELSEGELEDLYEPRDSNVPAATGTKKPAPHLDAVENLSGSVGDADGSSIYDTGSGRDEIVIDSTSASQPALDDEEDYEPVDYEPEYFPREHSRSYSPHLSPVETRSDAPKSKQSASAHQPMAPFAVPGAATTQSPAAVPSPNGHIASAVAKVDVSADTLKLAEPSPADLPYKSITEAKKKAQEAILGLWPLKVRYQNYVEEGLDPHVVSSLFTELGLDTSSGVPAVTQPTPSTKASSTKPSEVTSTVQPSPKSTPQPAVAVQSSKTGSDKPALGGEPKMADKKSAQEERKDKIARMLAEKKNKTAAPPTAPAPAAAATSNGTASTQSEALKAKLRAEKNQKILEKMAALKKRQEEKSKLSEQPSGTQTPEGEKAIPTTTSEPLSTKDTASAPSFGEQARAPSAPRGPSGLSVPSSPQPTPQSRALKRPVAADFDSYPTSSSGLKRTRTQETLIIDVSDDEDVEMDLGSPTEAPSSAIPNNPGLVRQNSLAAYPPLSNSRTWRGQRSSPATPAAGTPSGHGHKLDFLTQQIEEAKKRIAEAEAKKASKKPSSASTPSRSPVHGAGQADSLRLPKLSEALQHNNNERRVRIASYHLPVVEAALREKQEKLKCLQLEAAQLELELQASLAERERLTAEMDSLDTSVEQEPPHLNGSDEQQQTSIPENMAASQGGSFAVEEPASEPRRPSTETATQEDPQSTMDQEETESLSDNANMDLESEDSDADDVADSTTIVHTEAVTQSDLPQSDMDVPRPDSEDVITTEQVPDTEVQDTVTGDNTQHSVSSRVSPEAQTDDLARAEADTPMQISDADDDDDDGDNYEPLPAPISEASQMKEDTNLENGEVDLHFHLESSSLMTEQVPDEEPYEPNPAQGLQPGAEVEPETSPAEVHFRPSPEPRLLTDQQAQVPSSLSAKQLLSYQSPLRYFHAYRFHPKYLDDVSGGLKSMTYSSKIDASRPLCPSVVDGGQCPYGSGCEFQHFENMVLSDTAIIAELGSTDMYEGEQKGRFIEGLKKVLQDLKAKKVKDFDSITKAIVQYRGEFLGDKSKVLPLKNVAL</sequence>
<dbReference type="PROSITE" id="PS50103">
    <property type="entry name" value="ZF_C3H1"/>
    <property type="match status" value="1"/>
</dbReference>
<comment type="caution">
    <text evidence="4">The sequence shown here is derived from an EMBL/GenBank/DDBJ whole genome shotgun (WGS) entry which is preliminary data.</text>
</comment>
<feature type="compositionally biased region" description="Polar residues" evidence="2">
    <location>
        <begin position="89"/>
        <end position="105"/>
    </location>
</feature>
<feature type="compositionally biased region" description="Polar residues" evidence="2">
    <location>
        <begin position="899"/>
        <end position="931"/>
    </location>
</feature>
<dbReference type="Proteomes" id="UP000829685">
    <property type="component" value="Unassembled WGS sequence"/>
</dbReference>
<evidence type="ECO:0000313" key="5">
    <source>
        <dbReference type="Proteomes" id="UP000829685"/>
    </source>
</evidence>
<feature type="compositionally biased region" description="Polar residues" evidence="2">
    <location>
        <begin position="829"/>
        <end position="841"/>
    </location>
</feature>
<organism evidence="4 5">
    <name type="scientific">Neoarthrinium moseri</name>
    <dbReference type="NCBI Taxonomy" id="1658444"/>
    <lineage>
        <taxon>Eukaryota</taxon>
        <taxon>Fungi</taxon>
        <taxon>Dikarya</taxon>
        <taxon>Ascomycota</taxon>
        <taxon>Pezizomycotina</taxon>
        <taxon>Sordariomycetes</taxon>
        <taxon>Xylariomycetidae</taxon>
        <taxon>Amphisphaeriales</taxon>
        <taxon>Apiosporaceae</taxon>
        <taxon>Neoarthrinium</taxon>
    </lineage>
</organism>
<feature type="compositionally biased region" description="Basic and acidic residues" evidence="2">
    <location>
        <begin position="472"/>
        <end position="486"/>
    </location>
</feature>
<evidence type="ECO:0000259" key="3">
    <source>
        <dbReference type="PROSITE" id="PS50103"/>
    </source>
</evidence>
<feature type="compositionally biased region" description="Polar residues" evidence="2">
    <location>
        <begin position="502"/>
        <end position="511"/>
    </location>
</feature>
<protein>
    <recommendedName>
        <fullName evidence="3">C3H1-type domain-containing protein</fullName>
    </recommendedName>
</protein>
<feature type="compositionally biased region" description="Polar residues" evidence="2">
    <location>
        <begin position="871"/>
        <end position="885"/>
    </location>
</feature>
<keyword evidence="1" id="KW-0863">Zinc-finger</keyword>
<evidence type="ECO:0000256" key="1">
    <source>
        <dbReference type="PROSITE-ProRule" id="PRU00723"/>
    </source>
</evidence>
<feature type="compositionally biased region" description="Polar residues" evidence="2">
    <location>
        <begin position="518"/>
        <end position="533"/>
    </location>
</feature>
<feature type="compositionally biased region" description="Low complexity" evidence="2">
    <location>
        <begin position="446"/>
        <end position="460"/>
    </location>
</feature>
<dbReference type="EMBL" id="JAFIMR010000001">
    <property type="protein sequence ID" value="KAI1881858.1"/>
    <property type="molecule type" value="Genomic_DNA"/>
</dbReference>
<feature type="zinc finger region" description="C3H1-type" evidence="1">
    <location>
        <begin position="1093"/>
        <end position="1121"/>
    </location>
</feature>
<keyword evidence="5" id="KW-1185">Reference proteome</keyword>
<feature type="compositionally biased region" description="Acidic residues" evidence="2">
    <location>
        <begin position="213"/>
        <end position="226"/>
    </location>
</feature>
<feature type="compositionally biased region" description="Acidic residues" evidence="2">
    <location>
        <begin position="857"/>
        <end position="868"/>
    </location>
</feature>
<feature type="compositionally biased region" description="Low complexity" evidence="2">
    <location>
        <begin position="369"/>
        <end position="383"/>
    </location>
</feature>
<feature type="compositionally biased region" description="Acidic residues" evidence="2">
    <location>
        <begin position="138"/>
        <end position="152"/>
    </location>
</feature>
<feature type="compositionally biased region" description="Low complexity" evidence="2">
    <location>
        <begin position="690"/>
        <end position="700"/>
    </location>
</feature>
<feature type="region of interest" description="Disordered" evidence="2">
    <location>
        <begin position="995"/>
        <end position="1035"/>
    </location>
</feature>
<reference evidence="4" key="1">
    <citation type="submission" date="2021-03" db="EMBL/GenBank/DDBJ databases">
        <title>Revisited historic fungal species revealed as producer of novel bioactive compounds through whole genome sequencing and comparative genomics.</title>
        <authorList>
            <person name="Vignolle G.A."/>
            <person name="Hochenegger N."/>
            <person name="Mach R.L."/>
            <person name="Mach-Aigner A.R."/>
            <person name="Javad Rahimi M."/>
            <person name="Salim K.A."/>
            <person name="Chan C.M."/>
            <person name="Lim L.B.L."/>
            <person name="Cai F."/>
            <person name="Druzhinina I.S."/>
            <person name="U'Ren J.M."/>
            <person name="Derntl C."/>
        </authorList>
    </citation>
    <scope>NUCLEOTIDE SEQUENCE</scope>
    <source>
        <strain evidence="4">TUCIM 5799</strain>
    </source>
</reference>
<gene>
    <name evidence="4" type="ORF">JX265_000684</name>
</gene>
<feature type="compositionally biased region" description="Basic and acidic residues" evidence="2">
    <location>
        <begin position="673"/>
        <end position="686"/>
    </location>
</feature>
<feature type="compositionally biased region" description="Polar residues" evidence="2">
    <location>
        <begin position="795"/>
        <end position="813"/>
    </location>
</feature>